<protein>
    <submittedName>
        <fullName evidence="2">Uncharacterized protein</fullName>
    </submittedName>
</protein>
<accession>A0A4Q1BIS0</accession>
<keyword evidence="3" id="KW-1185">Reference proteome</keyword>
<dbReference type="VEuPathDB" id="FungiDB:TREMEDRAFT_58769"/>
<dbReference type="EMBL" id="SDIL01000066">
    <property type="protein sequence ID" value="RXK37554.1"/>
    <property type="molecule type" value="Genomic_DNA"/>
</dbReference>
<feature type="region of interest" description="Disordered" evidence="1">
    <location>
        <begin position="1"/>
        <end position="71"/>
    </location>
</feature>
<dbReference type="InParanoid" id="A0A4Q1BIS0"/>
<evidence type="ECO:0000256" key="1">
    <source>
        <dbReference type="SAM" id="MobiDB-lite"/>
    </source>
</evidence>
<reference evidence="2 3" key="1">
    <citation type="submission" date="2016-06" db="EMBL/GenBank/DDBJ databases">
        <title>Evolution of pathogenesis and genome organization in the Tremellales.</title>
        <authorList>
            <person name="Cuomo C."/>
            <person name="Litvintseva A."/>
            <person name="Heitman J."/>
            <person name="Chen Y."/>
            <person name="Sun S."/>
            <person name="Springer D."/>
            <person name="Dromer F."/>
            <person name="Young S."/>
            <person name="Zeng Q."/>
            <person name="Chapman S."/>
            <person name="Gujja S."/>
            <person name="Saif S."/>
            <person name="Birren B."/>
        </authorList>
    </citation>
    <scope>NUCLEOTIDE SEQUENCE [LARGE SCALE GENOMIC DNA]</scope>
    <source>
        <strain evidence="2 3">ATCC 28783</strain>
    </source>
</reference>
<feature type="region of interest" description="Disordered" evidence="1">
    <location>
        <begin position="100"/>
        <end position="160"/>
    </location>
</feature>
<dbReference type="AlphaFoldDB" id="A0A4Q1BIS0"/>
<comment type="caution">
    <text evidence="2">The sequence shown here is derived from an EMBL/GenBank/DDBJ whole genome shotgun (WGS) entry which is preliminary data.</text>
</comment>
<evidence type="ECO:0000313" key="2">
    <source>
        <dbReference type="EMBL" id="RXK37554.1"/>
    </source>
</evidence>
<organism evidence="2 3">
    <name type="scientific">Tremella mesenterica</name>
    <name type="common">Jelly fungus</name>
    <dbReference type="NCBI Taxonomy" id="5217"/>
    <lineage>
        <taxon>Eukaryota</taxon>
        <taxon>Fungi</taxon>
        <taxon>Dikarya</taxon>
        <taxon>Basidiomycota</taxon>
        <taxon>Agaricomycotina</taxon>
        <taxon>Tremellomycetes</taxon>
        <taxon>Tremellales</taxon>
        <taxon>Tremellaceae</taxon>
        <taxon>Tremella</taxon>
    </lineage>
</organism>
<proteinExistence type="predicted"/>
<evidence type="ECO:0000313" key="3">
    <source>
        <dbReference type="Proteomes" id="UP000289152"/>
    </source>
</evidence>
<name>A0A4Q1BIS0_TREME</name>
<sequence length="160" mass="17722">MSDNNNTFRSSKPEESHESSQQSSPADQPGSQWYGFSYSPRFADDHPTGGATENDTTHQSRSEGPGCPGHDEQLEFELVCSLIELGPSGLFLLLTRLSEAQGSQGDAESKSNDYDDQEEEDKKEKDHETVEEQTEAKSTLNTTHGKQEHKDEGDNDDQTL</sequence>
<gene>
    <name evidence="2" type="ORF">M231_05179</name>
</gene>
<feature type="compositionally biased region" description="Basic and acidic residues" evidence="1">
    <location>
        <begin position="120"/>
        <end position="130"/>
    </location>
</feature>
<dbReference type="Proteomes" id="UP000289152">
    <property type="component" value="Unassembled WGS sequence"/>
</dbReference>